<evidence type="ECO:0008006" key="4">
    <source>
        <dbReference type="Google" id="ProtNLM"/>
    </source>
</evidence>
<keyword evidence="1" id="KW-0472">Membrane</keyword>
<feature type="transmembrane region" description="Helical" evidence="1">
    <location>
        <begin position="106"/>
        <end position="128"/>
    </location>
</feature>
<sequence>MFRILWIRLLSRPSLYISVCIGLAIAIAQFYSDQLYLEEDLIGVGGISFTPYTKWLGMDNSISDYSALYIFLLPILVTLPLADLFAKDRRTGFYRFFIVRGRYKEYFTQLFLFNFISGMFVAILPLIFNVYLSFMRLPNIKPDKIINQEITLMKTTTFLPDLYYTHPFIHMLFYILLIGIFGGIFASIALSIGMFVNKSFIILLSPFLLQYLMNMIFSTQGYPDMIATNFLLEYSRSGVNFISMIMQLLFGIIFSLTLYTIGVRKNVVH</sequence>
<comment type="caution">
    <text evidence="2">The sequence shown here is derived from an EMBL/GenBank/DDBJ whole genome shotgun (WGS) entry which is preliminary data.</text>
</comment>
<dbReference type="AlphaFoldDB" id="A0A9X7AQM9"/>
<dbReference type="Proteomes" id="UP000226106">
    <property type="component" value="Unassembled WGS sequence"/>
</dbReference>
<evidence type="ECO:0000313" key="3">
    <source>
        <dbReference type="Proteomes" id="UP000226106"/>
    </source>
</evidence>
<feature type="transmembrane region" description="Helical" evidence="1">
    <location>
        <begin position="12"/>
        <end position="31"/>
    </location>
</feature>
<feature type="transmembrane region" description="Helical" evidence="1">
    <location>
        <begin position="239"/>
        <end position="261"/>
    </location>
</feature>
<feature type="transmembrane region" description="Helical" evidence="1">
    <location>
        <begin position="66"/>
        <end position="86"/>
    </location>
</feature>
<organism evidence="2 3">
    <name type="scientific">Bacillus thuringiensis</name>
    <dbReference type="NCBI Taxonomy" id="1428"/>
    <lineage>
        <taxon>Bacteria</taxon>
        <taxon>Bacillati</taxon>
        <taxon>Bacillota</taxon>
        <taxon>Bacilli</taxon>
        <taxon>Bacillales</taxon>
        <taxon>Bacillaceae</taxon>
        <taxon>Bacillus</taxon>
        <taxon>Bacillus cereus group</taxon>
    </lineage>
</organism>
<evidence type="ECO:0000256" key="1">
    <source>
        <dbReference type="SAM" id="Phobius"/>
    </source>
</evidence>
<name>A0A9X7AQM9_BACTU</name>
<dbReference type="RefSeq" id="WP_098640298.1">
    <property type="nucleotide sequence ID" value="NZ_NVCO01000016.1"/>
</dbReference>
<protein>
    <recommendedName>
        <fullName evidence="4">ABC-2 family transporter protein</fullName>
    </recommendedName>
</protein>
<reference evidence="2 3" key="1">
    <citation type="submission" date="2017-09" db="EMBL/GenBank/DDBJ databases">
        <title>Large-scale bioinformatics analysis of Bacillus genomes uncovers conserved roles of natural products in bacterial physiology.</title>
        <authorList>
            <consortium name="Agbiome Team Llc"/>
            <person name="Bleich R.M."/>
            <person name="Grubbs K.J."/>
            <person name="Santa Maria K.C."/>
            <person name="Allen S.E."/>
            <person name="Farag S."/>
            <person name="Shank E.A."/>
            <person name="Bowers A."/>
        </authorList>
    </citation>
    <scope>NUCLEOTIDE SEQUENCE [LARGE SCALE GENOMIC DNA]</scope>
    <source>
        <strain evidence="2 3">AFS065400</strain>
    </source>
</reference>
<keyword evidence="1" id="KW-1133">Transmembrane helix</keyword>
<feature type="transmembrane region" description="Helical" evidence="1">
    <location>
        <begin position="200"/>
        <end position="219"/>
    </location>
</feature>
<feature type="transmembrane region" description="Helical" evidence="1">
    <location>
        <begin position="168"/>
        <end position="193"/>
    </location>
</feature>
<gene>
    <name evidence="2" type="ORF">COK72_06505</name>
</gene>
<keyword evidence="1" id="KW-0812">Transmembrane</keyword>
<accession>A0A9X7AQM9</accession>
<proteinExistence type="predicted"/>
<dbReference type="EMBL" id="NVCO01000016">
    <property type="protein sequence ID" value="PFT49194.1"/>
    <property type="molecule type" value="Genomic_DNA"/>
</dbReference>
<evidence type="ECO:0000313" key="2">
    <source>
        <dbReference type="EMBL" id="PFT49194.1"/>
    </source>
</evidence>